<dbReference type="AlphaFoldDB" id="Q2GWM9"/>
<sequence length="72" mass="7886">MLRALPSLTENPLGTWRALAGLQRKIGPSLTTIMSSGQPANHGIQIPVHRLLSTFCNVQRVPNPFLNRPTSL</sequence>
<protein>
    <submittedName>
        <fullName evidence="1">Uncharacterized protein</fullName>
    </submittedName>
</protein>
<proteinExistence type="predicted"/>
<evidence type="ECO:0000313" key="1">
    <source>
        <dbReference type="EMBL" id="EAQ86372.1"/>
    </source>
</evidence>
<name>Q2GWM9_CHAGB</name>
<organism evidence="1 2">
    <name type="scientific">Chaetomium globosum (strain ATCC 6205 / CBS 148.51 / DSM 1962 / NBRC 6347 / NRRL 1970)</name>
    <name type="common">Soil fungus</name>
    <dbReference type="NCBI Taxonomy" id="306901"/>
    <lineage>
        <taxon>Eukaryota</taxon>
        <taxon>Fungi</taxon>
        <taxon>Dikarya</taxon>
        <taxon>Ascomycota</taxon>
        <taxon>Pezizomycotina</taxon>
        <taxon>Sordariomycetes</taxon>
        <taxon>Sordariomycetidae</taxon>
        <taxon>Sordariales</taxon>
        <taxon>Chaetomiaceae</taxon>
        <taxon>Chaetomium</taxon>
    </lineage>
</organism>
<dbReference type="EMBL" id="CH408033">
    <property type="protein sequence ID" value="EAQ86372.1"/>
    <property type="molecule type" value="Genomic_DNA"/>
</dbReference>
<gene>
    <name evidence="1" type="ORF">CHGG_07625</name>
</gene>
<accession>Q2GWM9</accession>
<dbReference type="RefSeq" id="XP_001225281.1">
    <property type="nucleotide sequence ID" value="XM_001225280.1"/>
</dbReference>
<dbReference type="VEuPathDB" id="FungiDB:CHGG_07625"/>
<evidence type="ECO:0000313" key="2">
    <source>
        <dbReference type="Proteomes" id="UP000001056"/>
    </source>
</evidence>
<dbReference type="GeneID" id="4394442"/>
<dbReference type="HOGENOM" id="CLU_2722008_0_0_1"/>
<reference evidence="2" key="1">
    <citation type="journal article" date="2015" name="Genome Announc.">
        <title>Draft genome sequence of the cellulolytic fungus Chaetomium globosum.</title>
        <authorList>
            <person name="Cuomo C.A."/>
            <person name="Untereiner W.A."/>
            <person name="Ma L.-J."/>
            <person name="Grabherr M."/>
            <person name="Birren B.W."/>
        </authorList>
    </citation>
    <scope>NUCLEOTIDE SEQUENCE [LARGE SCALE GENOMIC DNA]</scope>
    <source>
        <strain evidence="2">ATCC 6205 / CBS 148.51 / DSM 1962 / NBRC 6347 / NRRL 1970</strain>
    </source>
</reference>
<keyword evidence="2" id="KW-1185">Reference proteome</keyword>
<dbReference type="Proteomes" id="UP000001056">
    <property type="component" value="Unassembled WGS sequence"/>
</dbReference>
<dbReference type="InParanoid" id="Q2GWM9"/>